<organism evidence="1 2">
    <name type="scientific">Cytophaga hutchinsonii (strain ATCC 33406 / DSM 1761 / CIP 103989 / NBRC 15051 / NCIMB 9469 / D465)</name>
    <dbReference type="NCBI Taxonomy" id="269798"/>
    <lineage>
        <taxon>Bacteria</taxon>
        <taxon>Pseudomonadati</taxon>
        <taxon>Bacteroidota</taxon>
        <taxon>Cytophagia</taxon>
        <taxon>Cytophagales</taxon>
        <taxon>Cytophagaceae</taxon>
        <taxon>Cytophaga</taxon>
    </lineage>
</organism>
<reference evidence="1 2" key="1">
    <citation type="journal article" date="2007" name="Appl. Environ. Microbiol.">
        <title>Genome sequence of the cellulolytic gliding bacterium Cytophaga hutchinsonii.</title>
        <authorList>
            <person name="Xie G."/>
            <person name="Bruce D.C."/>
            <person name="Challacombe J.F."/>
            <person name="Chertkov O."/>
            <person name="Detter J.C."/>
            <person name="Gilna P."/>
            <person name="Han C.S."/>
            <person name="Lucas S."/>
            <person name="Misra M."/>
            <person name="Myers G.L."/>
            <person name="Richardson P."/>
            <person name="Tapia R."/>
            <person name="Thayer N."/>
            <person name="Thompson L.S."/>
            <person name="Brettin T.S."/>
            <person name="Henrissat B."/>
            <person name="Wilson D.B."/>
            <person name="McBride M.J."/>
        </authorList>
    </citation>
    <scope>NUCLEOTIDE SEQUENCE [LARGE SCALE GENOMIC DNA]</scope>
    <source>
        <strain evidence="2">ATCC 33406 / DSM 1761 / CIP 103989 / NBRC 15051 / NCIMB 9469 / D465</strain>
    </source>
</reference>
<keyword evidence="1" id="KW-0647">Proteasome</keyword>
<dbReference type="GO" id="GO:0008233">
    <property type="term" value="F:peptidase activity"/>
    <property type="evidence" value="ECO:0007669"/>
    <property type="project" value="UniProtKB-KW"/>
</dbReference>
<dbReference type="InterPro" id="IPR029055">
    <property type="entry name" value="Ntn_hydrolases_N"/>
</dbReference>
<dbReference type="GO" id="GO:0005839">
    <property type="term" value="C:proteasome core complex"/>
    <property type="evidence" value="ECO:0007669"/>
    <property type="project" value="InterPro"/>
</dbReference>
<evidence type="ECO:0000313" key="2">
    <source>
        <dbReference type="Proteomes" id="UP000001822"/>
    </source>
</evidence>
<name>A0A6N4SVY5_CYTH3</name>
<dbReference type="EMBL" id="CP000383">
    <property type="protein sequence ID" value="ABG60694.1"/>
    <property type="molecule type" value="Genomic_DNA"/>
</dbReference>
<accession>A0A6N4SVY5</accession>
<dbReference type="OrthoDB" id="9786336at2"/>
<evidence type="ECO:0000313" key="1">
    <source>
        <dbReference type="EMBL" id="ABG60694.1"/>
    </source>
</evidence>
<proteinExistence type="predicted"/>
<dbReference type="AlphaFoldDB" id="A0A6N4SVY5"/>
<gene>
    <name evidence="1" type="ordered locus">CHU_3460</name>
</gene>
<keyword evidence="1" id="KW-0378">Hydrolase</keyword>
<dbReference type="Proteomes" id="UP000001822">
    <property type="component" value="Chromosome"/>
</dbReference>
<dbReference type="Pfam" id="PF00227">
    <property type="entry name" value="Proteasome"/>
    <property type="match status" value="1"/>
</dbReference>
<dbReference type="InterPro" id="IPR001353">
    <property type="entry name" value="Proteasome_sua/b"/>
</dbReference>
<dbReference type="PIRSF" id="PIRSF009120">
    <property type="entry name" value="UCP009120_prtse"/>
    <property type="match status" value="1"/>
</dbReference>
<dbReference type="Gene3D" id="3.60.20.10">
    <property type="entry name" value="Glutamine Phosphoribosylpyrophosphate, subunit 1, domain 1"/>
    <property type="match status" value="1"/>
</dbReference>
<protein>
    <submittedName>
        <fullName evidence="1">Proteasome-type protease</fullName>
    </submittedName>
</protein>
<dbReference type="RefSeq" id="WP_011586801.1">
    <property type="nucleotide sequence ID" value="NC_008255.1"/>
</dbReference>
<dbReference type="SUPFAM" id="SSF56235">
    <property type="entry name" value="N-terminal nucleophile aminohydrolases (Ntn hydrolases)"/>
    <property type="match status" value="1"/>
</dbReference>
<dbReference type="GO" id="GO:0051603">
    <property type="term" value="P:proteolysis involved in protein catabolic process"/>
    <property type="evidence" value="ECO:0007669"/>
    <property type="project" value="InterPro"/>
</dbReference>
<keyword evidence="2" id="KW-1185">Reference proteome</keyword>
<keyword evidence="1" id="KW-0645">Protease</keyword>
<sequence>MTYCLGVKLKDGLVAIADTRITSGTDTTTAKKLFVHESAHGSLFLMTSGLRSVRDKAITYFKEVLKDEHVVYNQLYEAVNAFGNQLRRVAEEDRKALYAAGFAFNLHTIVGGQLKNDEEPKMFLLYPEGNWIELTQTSPFMIIGNSGYGKPILNRTVKYESTLEEVLKAGFLSFDSTRVSANDVDFPLDVVVYYNNSFKMIEHRFEKKDMEIISTTWDNQLKQALDSVPEEWMNVVFDRKNVL</sequence>
<dbReference type="InterPro" id="IPR016545">
    <property type="entry name" value="UCP009120_prtse"/>
</dbReference>
<dbReference type="KEGG" id="chu:CHU_3460"/>